<organism evidence="1 2">
    <name type="scientific">Camellia sinensis</name>
    <name type="common">Tea plant</name>
    <name type="synonym">Thea sinensis</name>
    <dbReference type="NCBI Taxonomy" id="4442"/>
    <lineage>
        <taxon>Eukaryota</taxon>
        <taxon>Viridiplantae</taxon>
        <taxon>Streptophyta</taxon>
        <taxon>Embryophyta</taxon>
        <taxon>Tracheophyta</taxon>
        <taxon>Spermatophyta</taxon>
        <taxon>Magnoliopsida</taxon>
        <taxon>eudicotyledons</taxon>
        <taxon>Gunneridae</taxon>
        <taxon>Pentapetalae</taxon>
        <taxon>asterids</taxon>
        <taxon>Ericales</taxon>
        <taxon>Theaceae</taxon>
        <taxon>Camellia</taxon>
    </lineage>
</organism>
<evidence type="ECO:0000313" key="2">
    <source>
        <dbReference type="Proteomes" id="UP000593564"/>
    </source>
</evidence>
<dbReference type="AlphaFoldDB" id="A0A7J7FXB4"/>
<comment type="caution">
    <text evidence="1">The sequence shown here is derived from an EMBL/GenBank/DDBJ whole genome shotgun (WGS) entry which is preliminary data.</text>
</comment>
<keyword evidence="2" id="KW-1185">Reference proteome</keyword>
<reference evidence="2" key="1">
    <citation type="journal article" date="2020" name="Nat. Commun.">
        <title>Genome assembly of wild tea tree DASZ reveals pedigree and selection history of tea varieties.</title>
        <authorList>
            <person name="Zhang W."/>
            <person name="Zhang Y."/>
            <person name="Qiu H."/>
            <person name="Guo Y."/>
            <person name="Wan H."/>
            <person name="Zhang X."/>
            <person name="Scossa F."/>
            <person name="Alseekh S."/>
            <person name="Zhang Q."/>
            <person name="Wang P."/>
            <person name="Xu L."/>
            <person name="Schmidt M.H."/>
            <person name="Jia X."/>
            <person name="Li D."/>
            <person name="Zhu A."/>
            <person name="Guo F."/>
            <person name="Chen W."/>
            <person name="Ni D."/>
            <person name="Usadel B."/>
            <person name="Fernie A.R."/>
            <person name="Wen W."/>
        </authorList>
    </citation>
    <scope>NUCLEOTIDE SEQUENCE [LARGE SCALE GENOMIC DNA]</scope>
    <source>
        <strain evidence="2">cv. G240</strain>
    </source>
</reference>
<protein>
    <submittedName>
        <fullName evidence="1">Uncharacterized protein</fullName>
    </submittedName>
</protein>
<sequence>MERNRQLNETPTCLNYSTRLSSTGAYFSTICYVPLYSALIGPNRSTQRADLQLGYLISAPTLSNKR</sequence>
<name>A0A7J7FXB4_CAMSI</name>
<accession>A0A7J7FXB4</accession>
<proteinExistence type="predicted"/>
<gene>
    <name evidence="1" type="ORF">HYC85_028419</name>
</gene>
<evidence type="ECO:0000313" key="1">
    <source>
        <dbReference type="EMBL" id="KAF5932248.1"/>
    </source>
</evidence>
<reference evidence="1 2" key="2">
    <citation type="submission" date="2020-07" db="EMBL/GenBank/DDBJ databases">
        <title>Genome assembly of wild tea tree DASZ reveals pedigree and selection history of tea varieties.</title>
        <authorList>
            <person name="Zhang W."/>
        </authorList>
    </citation>
    <scope>NUCLEOTIDE SEQUENCE [LARGE SCALE GENOMIC DNA]</scope>
    <source>
        <strain evidence="2">cv. G240</strain>
        <tissue evidence="1">Leaf</tissue>
    </source>
</reference>
<dbReference type="Proteomes" id="UP000593564">
    <property type="component" value="Unassembled WGS sequence"/>
</dbReference>
<dbReference type="EMBL" id="JACBKZ010000014">
    <property type="protein sequence ID" value="KAF5932248.1"/>
    <property type="molecule type" value="Genomic_DNA"/>
</dbReference>